<keyword evidence="1" id="KW-0732">Signal</keyword>
<comment type="caution">
    <text evidence="2">The sequence shown here is derived from an EMBL/GenBank/DDBJ whole genome shotgun (WGS) entry which is preliminary data.</text>
</comment>
<evidence type="ECO:0000313" key="3">
    <source>
        <dbReference type="Proteomes" id="UP000237056"/>
    </source>
</evidence>
<dbReference type="EMBL" id="PQNY01000007">
    <property type="protein sequence ID" value="POS01837.1"/>
    <property type="molecule type" value="Genomic_DNA"/>
</dbReference>
<evidence type="ECO:0000256" key="1">
    <source>
        <dbReference type="SAM" id="SignalP"/>
    </source>
</evidence>
<sequence length="258" mass="29456">MCKKYFVFLILLIACSCNNQNKENKPLINSGTKNKKLKVSFKSIESNSTCDFVFDDNKVTIIQGSKETEGTFFNGVISTELCSDCYRIGHGDDGEGWALEVFNSNGDFENVYHFDEEKSTVTFDELTIFMENGNFEKQPIASSNTKSFHEIQMELIDGSLKKAKVYLGEPDVFEPHMGHITKGFVVYYDKVQNNANTPKHLILFLRWQDGNNNPEIEEIYSVSDNEKACFGIHCLEIRNHEIYTNTLDLIQDEGYSPM</sequence>
<feature type="signal peptide" evidence="1">
    <location>
        <begin position="1"/>
        <end position="19"/>
    </location>
</feature>
<evidence type="ECO:0000313" key="2">
    <source>
        <dbReference type="EMBL" id="POS01837.1"/>
    </source>
</evidence>
<accession>A0A2S4N812</accession>
<organism evidence="2 3">
    <name type="scientific">Flavobacterium croceum DSM 17960</name>
    <dbReference type="NCBI Taxonomy" id="1121886"/>
    <lineage>
        <taxon>Bacteria</taxon>
        <taxon>Pseudomonadati</taxon>
        <taxon>Bacteroidota</taxon>
        <taxon>Flavobacteriia</taxon>
        <taxon>Flavobacteriales</taxon>
        <taxon>Flavobacteriaceae</taxon>
        <taxon>Flavobacterium</taxon>
    </lineage>
</organism>
<feature type="chain" id="PRO_5015585722" description="Lipoprotein" evidence="1">
    <location>
        <begin position="20"/>
        <end position="258"/>
    </location>
</feature>
<dbReference type="PROSITE" id="PS51257">
    <property type="entry name" value="PROKAR_LIPOPROTEIN"/>
    <property type="match status" value="1"/>
</dbReference>
<protein>
    <recommendedName>
        <fullName evidence="4">Lipoprotein</fullName>
    </recommendedName>
</protein>
<proteinExistence type="predicted"/>
<evidence type="ECO:0008006" key="4">
    <source>
        <dbReference type="Google" id="ProtNLM"/>
    </source>
</evidence>
<gene>
    <name evidence="2" type="ORF">Q361_10727</name>
</gene>
<dbReference type="AlphaFoldDB" id="A0A2S4N812"/>
<dbReference type="Proteomes" id="UP000237056">
    <property type="component" value="Unassembled WGS sequence"/>
</dbReference>
<name>A0A2S4N812_9FLAO</name>
<reference evidence="2 3" key="1">
    <citation type="submission" date="2018-01" db="EMBL/GenBank/DDBJ databases">
        <title>Genomic Encyclopedia of Type Strains, Phase I: the one thousand microbial genomes (KMG-I) project.</title>
        <authorList>
            <person name="Goeker M."/>
        </authorList>
    </citation>
    <scope>NUCLEOTIDE SEQUENCE [LARGE SCALE GENOMIC DNA]</scope>
    <source>
        <strain evidence="2 3">DSM 17960</strain>
    </source>
</reference>
<keyword evidence="3" id="KW-1185">Reference proteome</keyword>